<dbReference type="CDD" id="cd02148">
    <property type="entry name" value="RutE-like"/>
    <property type="match status" value="1"/>
</dbReference>
<organism evidence="7 8">
    <name type="scientific">Keguizhuia sedimenti</name>
    <dbReference type="NCBI Taxonomy" id="3064264"/>
    <lineage>
        <taxon>Bacteria</taxon>
        <taxon>Pseudomonadati</taxon>
        <taxon>Pseudomonadota</taxon>
        <taxon>Betaproteobacteria</taxon>
        <taxon>Burkholderiales</taxon>
        <taxon>Oxalobacteraceae</taxon>
        <taxon>Keguizhuia</taxon>
    </lineage>
</organism>
<keyword evidence="4 5" id="KW-0560">Oxidoreductase</keyword>
<evidence type="ECO:0000313" key="8">
    <source>
        <dbReference type="Proteomes" id="UP001225596"/>
    </source>
</evidence>
<dbReference type="InterPro" id="IPR023936">
    <property type="entry name" value="RutE-like"/>
</dbReference>
<evidence type="ECO:0000256" key="3">
    <source>
        <dbReference type="ARBA" id="ARBA00022857"/>
    </source>
</evidence>
<name>A0ABU1BU90_9BURK</name>
<evidence type="ECO:0000256" key="5">
    <source>
        <dbReference type="HAMAP-Rule" id="MF_01204"/>
    </source>
</evidence>
<dbReference type="EMBL" id="JAUYVH010000013">
    <property type="protein sequence ID" value="MDQ9171848.1"/>
    <property type="molecule type" value="Genomic_DNA"/>
</dbReference>
<dbReference type="InterPro" id="IPR029479">
    <property type="entry name" value="Nitroreductase"/>
</dbReference>
<dbReference type="PANTHER" id="PTHR43543">
    <property type="entry name" value="MALONIC SEMIALDEHYDE REDUCTASE RUTE-RELATED"/>
    <property type="match status" value="1"/>
</dbReference>
<keyword evidence="5" id="KW-0520">NAD</keyword>
<comment type="caution">
    <text evidence="7">The sequence shown here is derived from an EMBL/GenBank/DDBJ whole genome shotgun (WGS) entry which is preliminary data.</text>
</comment>
<dbReference type="Pfam" id="PF00881">
    <property type="entry name" value="Nitroreductase"/>
    <property type="match status" value="1"/>
</dbReference>
<evidence type="ECO:0000259" key="6">
    <source>
        <dbReference type="Pfam" id="PF00881"/>
    </source>
</evidence>
<dbReference type="InterPro" id="IPR050461">
    <property type="entry name" value="Nitroreductase_HadB/RutE"/>
</dbReference>
<dbReference type="InterPro" id="IPR000415">
    <property type="entry name" value="Nitroreductase-like"/>
</dbReference>
<dbReference type="RefSeq" id="WP_338437812.1">
    <property type="nucleotide sequence ID" value="NZ_JAUYVH010000013.1"/>
</dbReference>
<dbReference type="NCBIfam" id="NF003768">
    <property type="entry name" value="PRK05365.1"/>
    <property type="match status" value="1"/>
</dbReference>
<keyword evidence="8" id="KW-1185">Reference proteome</keyword>
<sequence>MIATLNDDALDLLFRNARTHGEWLDKPVPDDILRRLYDLMKWAPTSANSSPARILFLRSPGSRQRLLPALSPGNIEKTMRAPVTAIIGYDTRFYEQLPRLFPHADARSWFTGNPELAESTAQRNSALQGAYFIIAARALGLDCGPMSGFDQAKVNQEFFPTKRESDHEHEDLPIGRIRSNFLINLGYGDTGKVKPRNPRLAFDEACRII</sequence>
<evidence type="ECO:0000313" key="7">
    <source>
        <dbReference type="EMBL" id="MDQ9171848.1"/>
    </source>
</evidence>
<evidence type="ECO:0000256" key="2">
    <source>
        <dbReference type="ARBA" id="ARBA00022643"/>
    </source>
</evidence>
<proteinExistence type="inferred from homology"/>
<feature type="domain" description="Nitroreductase" evidence="6">
    <location>
        <begin position="23"/>
        <end position="158"/>
    </location>
</feature>
<evidence type="ECO:0000256" key="1">
    <source>
        <dbReference type="ARBA" id="ARBA00022630"/>
    </source>
</evidence>
<gene>
    <name evidence="7" type="ORF">Q8A64_15650</name>
</gene>
<keyword evidence="3 5" id="KW-0521">NADP</keyword>
<keyword evidence="1 5" id="KW-0285">Flavoprotein</keyword>
<comment type="similarity">
    <text evidence="5">Belongs to the nitroreductase family. HadB/RutE subfamily.</text>
</comment>
<comment type="cofactor">
    <cofactor evidence="5">
        <name>FMN</name>
        <dbReference type="ChEBI" id="CHEBI:58210"/>
    </cofactor>
</comment>
<reference evidence="7 8" key="1">
    <citation type="submission" date="2023-08" db="EMBL/GenBank/DDBJ databases">
        <title>Oxalobacteraceae gen .nov., isolated from river sludge outside the plant.</title>
        <authorList>
            <person name="Zhao S.Y."/>
        </authorList>
    </citation>
    <scope>NUCLEOTIDE SEQUENCE [LARGE SCALE GENOMIC DNA]</scope>
    <source>
        <strain evidence="7 8">R-40</strain>
    </source>
</reference>
<keyword evidence="2 5" id="KW-0288">FMN</keyword>
<protein>
    <recommendedName>
        <fullName evidence="5">Putative NADH dehydrogenase/NAD(P)H nitroreductase Q8A64_15650</fullName>
        <ecNumber evidence="5">1.-.-.-</ecNumber>
    </recommendedName>
</protein>
<dbReference type="EC" id="1.-.-.-" evidence="5"/>
<dbReference type="SUPFAM" id="SSF55469">
    <property type="entry name" value="FMN-dependent nitroreductase-like"/>
    <property type="match status" value="1"/>
</dbReference>
<dbReference type="GO" id="GO:0035527">
    <property type="term" value="F:3-hydroxypropionate dehydrogenase (NADP+) activity"/>
    <property type="evidence" value="ECO:0007669"/>
    <property type="project" value="UniProtKB-EC"/>
</dbReference>
<evidence type="ECO:0000256" key="4">
    <source>
        <dbReference type="ARBA" id="ARBA00023002"/>
    </source>
</evidence>
<dbReference type="Gene3D" id="3.40.109.10">
    <property type="entry name" value="NADH Oxidase"/>
    <property type="match status" value="1"/>
</dbReference>
<dbReference type="Proteomes" id="UP001225596">
    <property type="component" value="Unassembled WGS sequence"/>
</dbReference>
<dbReference type="PANTHER" id="PTHR43543:SF1">
    <property type="entry name" value="MALONIC SEMIALDEHYDE REDUCTASE RUTE-RELATED"/>
    <property type="match status" value="1"/>
</dbReference>
<accession>A0ABU1BU90</accession>
<dbReference type="HAMAP" id="MF_01204">
    <property type="entry name" value="Oxidoreductase_RutE_HadB"/>
    <property type="match status" value="1"/>
</dbReference>